<comment type="subcellular location">
    <subcellularLocation>
        <location evidence="1">Nucleus</location>
    </subcellularLocation>
</comment>
<proteinExistence type="inferred from homology"/>
<keyword evidence="4" id="KW-0539">Nucleus</keyword>
<gene>
    <name evidence="6" type="ORF">HS088_TW04G01607</name>
</gene>
<dbReference type="InterPro" id="IPR021827">
    <property type="entry name" value="Nup186/Nup192/Nup205"/>
</dbReference>
<dbReference type="OrthoDB" id="2019644at2759"/>
<comment type="caution">
    <text evidence="6">The sequence shown here is derived from an EMBL/GenBank/DDBJ whole genome shotgun (WGS) entry which is preliminary data.</text>
</comment>
<dbReference type="FunCoup" id="A0A7J7DU30">
    <property type="interactions" value="3070"/>
</dbReference>
<evidence type="ECO:0000256" key="2">
    <source>
        <dbReference type="ARBA" id="ARBA00005892"/>
    </source>
</evidence>
<evidence type="ECO:0000256" key="1">
    <source>
        <dbReference type="ARBA" id="ARBA00004123"/>
    </source>
</evidence>
<evidence type="ECO:0000313" key="6">
    <source>
        <dbReference type="EMBL" id="KAF5749636.1"/>
    </source>
</evidence>
<protein>
    <recommendedName>
        <fullName evidence="8">Nuclear pore complex protein NUP205</fullName>
    </recommendedName>
</protein>
<evidence type="ECO:0000256" key="4">
    <source>
        <dbReference type="ARBA" id="ARBA00023242"/>
    </source>
</evidence>
<feature type="region of interest" description="Disordered" evidence="5">
    <location>
        <begin position="44"/>
        <end position="70"/>
    </location>
</feature>
<dbReference type="GO" id="GO:0005643">
    <property type="term" value="C:nuclear pore"/>
    <property type="evidence" value="ECO:0007669"/>
    <property type="project" value="InterPro"/>
</dbReference>
<organism evidence="6 7">
    <name type="scientific">Tripterygium wilfordii</name>
    <name type="common">Thunder God vine</name>
    <dbReference type="NCBI Taxonomy" id="458696"/>
    <lineage>
        <taxon>Eukaryota</taxon>
        <taxon>Viridiplantae</taxon>
        <taxon>Streptophyta</taxon>
        <taxon>Embryophyta</taxon>
        <taxon>Tracheophyta</taxon>
        <taxon>Spermatophyta</taxon>
        <taxon>Magnoliopsida</taxon>
        <taxon>eudicotyledons</taxon>
        <taxon>Gunneridae</taxon>
        <taxon>Pentapetalae</taxon>
        <taxon>rosids</taxon>
        <taxon>fabids</taxon>
        <taxon>Celastrales</taxon>
        <taxon>Celastraceae</taxon>
        <taxon>Tripterygium</taxon>
    </lineage>
</organism>
<dbReference type="Proteomes" id="UP000593562">
    <property type="component" value="Unassembled WGS sequence"/>
</dbReference>
<accession>A0A7J7DU30</accession>
<dbReference type="EMBL" id="JAAARO010000004">
    <property type="protein sequence ID" value="KAF5749636.1"/>
    <property type="molecule type" value="Genomic_DNA"/>
</dbReference>
<dbReference type="PANTHER" id="PTHR31344">
    <property type="entry name" value="NUCLEAR PORE COMPLEX PROTEIN NUP205"/>
    <property type="match status" value="1"/>
</dbReference>
<reference evidence="6 7" key="1">
    <citation type="journal article" date="2020" name="Nat. Commun.">
        <title>Genome of Tripterygium wilfordii and identification of cytochrome P450 involved in triptolide biosynthesis.</title>
        <authorList>
            <person name="Tu L."/>
            <person name="Su P."/>
            <person name="Zhang Z."/>
            <person name="Gao L."/>
            <person name="Wang J."/>
            <person name="Hu T."/>
            <person name="Zhou J."/>
            <person name="Zhang Y."/>
            <person name="Zhao Y."/>
            <person name="Liu Y."/>
            <person name="Song Y."/>
            <person name="Tong Y."/>
            <person name="Lu Y."/>
            <person name="Yang J."/>
            <person name="Xu C."/>
            <person name="Jia M."/>
            <person name="Peters R.J."/>
            <person name="Huang L."/>
            <person name="Gao W."/>
        </authorList>
    </citation>
    <scope>NUCLEOTIDE SEQUENCE [LARGE SCALE GENOMIC DNA]</scope>
    <source>
        <strain evidence="7">cv. XIE 37</strain>
        <tissue evidence="6">Leaf</tissue>
    </source>
</reference>
<evidence type="ECO:0000313" key="7">
    <source>
        <dbReference type="Proteomes" id="UP000593562"/>
    </source>
</evidence>
<keyword evidence="7" id="KW-1185">Reference proteome</keyword>
<sequence>MVSPRKLLSTIESTLLGPSPPSPAQKVDLMHALRSSYSSLQSLLSYPPPKPSDRSQVQSGEVRLPDSPPISLDDQDIQIALKLSDDLHLNEIDCVRLLVSANQEWGLMGREPLDILRLAAGLWYMERRDLITALYTLLRAAVLDPGQEPDLMADIQNLLENLINSGLRQQLMSLIKALNRDEPAGLGGPLCENYVLDARGALVARRAVVSRERLILGHCLVLSVLVVRTSPKDVKDAFSALKDSAAELSESNDIIKRQITFSLLFSLVIDFISDALSAAPDKLSVLSQDASFRKEFHEIVMASGSDPIEEGFIGCVRLAWAVHLILIHDGTAASTTSNDLGYIYSCLDMIFSNNVFQFLMDKVLCTSAYQNDDEDMIHMYNAYLHKLITCFLSHPLARDKVRESKEKAMSLLNSYRMAGAHDIMHDASLQSETAVESGPLPFVSLLKFVSEVYQKEPDLLSGNDDLWTFVNFAGEDHTNFQTLVAFLEMLSTLASNQEGASKVYELLQGKAFRSVGWGTLFDCLSIYDEKFKQSLQTAGAMLPEFQEGDAKALVAYLNVLQKVMENGDPNEKKNWFDDIEPLFKLLSYENVPPYLKGALRNAIATFVTVSPVLKDTIWRFLEQYDLAVVVGNSSQPISGQVYDMQFELNEIESRREQYPSTISYLNLLNALTAEEKDVSDRGRRFIGIFRFICDHVFGPFPQRAYADPCEKWKLVVACLKHFHMVLNMYDIQDEDIDSAVDQSQVSAVAYQTPLQMQLPVLELLKDFMSGKTIFRNIMGILTQGVDAIIGERTSQTYGQFLEKAVQLSLEIIILIMEKDLLLSDYWRPLYQPLDVVLSQDHNQIVSLLEYVRYDFLPQIQQCSIKIMSILSSRIVGLVQLLLKSNAATSLVEDYAACLELRTEECQIIENNNDDPGVLIMQLLINNISRPAPNITHLLLKFDLDTPVERTVLQPKFHYSCLKVILEILDKLSKPEVNALLHEFGFQLIYELCLDPLTSGPTMDLLSNQKYVFFVKHLGTIGVAPLPKRNSNQALRISSLHQRAWLLKLLAIELHAGHASSSAHREACQSIFTHLFGHGLEIGTGHFASDSMIPQNGVNQAGARAVIKSKVLELLEILQFRTPDATTKLSQFVSNTKYSSLAEEILRDPISSGKGGIYCYSERGDRLIDLPCFRDTLWQKFNSVYPLLSNVGSEAELNDVRETIQQLLRWGWRYNRNLEEHAAQLHMLTGWSQIVEVSVSRRISTLENRSEILYQILDVSLSSSASPDCSLRMAFVLTQVALTCMAKLRDERFLCPGGLNSDSVTCLDIILVKQLSNGACHSILFKLIMAILRHESSEALRRRQYALLLSYFQYCQHTLDPDVPTTVLQFLLLDEQDGGDLDLQKIDREQAELARANFSILRKEAQAILDLVIKDANQGSEPGKTISLYVLDAIICIDQERYFLSQLQARGFLRSCLTNISNISLQDGGHTLESLQQACTLEAELALLLRISHKYGKSGAQILFSMGALEHVTSCKAVNWQGSLRRFDSKFRRDIAMEVERQRMIVTLIFRLVFSLTSLVDTSDIFEVKNKIVREVIDFVKGHQLLFDQILRQDISEADELTMEQVNLSVGVLSKVWAYEENDEFGFVQGLFAMMLSLFPNDLEAPAFSPRRQTLENQRKSELDSFRLCFSLSSYLYFLVTKKSLRLQVSGSPVDYHAPARLPQPTLTSLVSLLSSVTSALERAAEEKFLLLNKIRDINELSRQEVDEIIRMCARQDYGSASDDIQKRRYIAMVEMCQVAGNRDQLITLLLPLAEFLLNIIIIHFKDRSISSPGGNMKSLTNTSRLESEQDISVLCGMLLPALEQLELLSEDKACHNLKVFKRLVTSLKETTILKLAV</sequence>
<dbReference type="InParanoid" id="A0A7J7DU30"/>
<evidence type="ECO:0008006" key="8">
    <source>
        <dbReference type="Google" id="ProtNLM"/>
    </source>
</evidence>
<comment type="similarity">
    <text evidence="2">Belongs to the NUP186/NUP192/NUP205 family.</text>
</comment>
<dbReference type="PANTHER" id="PTHR31344:SF0">
    <property type="entry name" value="NUCLEAR PORE COMPLEX PROTEIN NUP205"/>
    <property type="match status" value="1"/>
</dbReference>
<evidence type="ECO:0000256" key="3">
    <source>
        <dbReference type="ARBA" id="ARBA00022448"/>
    </source>
</evidence>
<dbReference type="Pfam" id="PF11894">
    <property type="entry name" value="Nup192"/>
    <property type="match status" value="1"/>
</dbReference>
<evidence type="ECO:0000256" key="5">
    <source>
        <dbReference type="SAM" id="MobiDB-lite"/>
    </source>
</evidence>
<name>A0A7J7DU30_TRIWF</name>
<keyword evidence="3" id="KW-0813">Transport</keyword>